<keyword evidence="3" id="KW-1185">Reference proteome</keyword>
<sequence length="1187" mass="137624">MMKVLQINSDRSRASHDMAYAVAMREEMDIIIASEPNKKLVQESRWITDSRIDVAVYVRNKDLEIGNIRREAGYVCIKIRDYNVYCGYSSPNIPLDDFKQYIDGLMEDVTSNSGKSIILGDLNVKSPEWGSPTTDNRGAYMAEWISTLDLVVHNNGDIPTFERGNSTSFIDVTFSTQAIARDIINWKVLMEESMSPHRFIYFEVRDGTKRRKQFERRKTYVDSTKFKIEMQERIERINVAETSVESCIQIVKGAYAESQPRRSRNETRKVPYWWNDEIGRKRDECISARRDLVRGGRRGQTNGERNEAKEPYKSKKKELAKLIIVSKKKFWQDVCRELATDVFGEGYKIVTKYMHKGQNLSLTKEMNQEIVAVLFPERHETWIREDTVEEIEEFTKEELEKAGESMKSGKAPGLDGIPPEIVKEIIKIYPDFLLKLLNGLLRKQEFPTQHRLELAPNKTEAVILKGSRRKRKEVSFELKGVEVRPSKSVKYLGITLDNEGTFGEHIKRVVKKAEGRAAILSRLMPNIGGPSSQKREVLNGVIQSIVLYGAPVRKRALRRKRYRNMVDGVQRGQRRTMYKKSHNIKILQVNLMRSRASHDIAYATAMSREVDIIIASEPNKKLVSKNRWIKDKRGDVAVLITNKKLELHMVRSEEGYVCIHLQKYKIYCCYSSPNISLDQFKRDVDVVMNDSRGRPGESIILGDLNVKSPQWGSAVTDARGGYIIEWMATFDMTIKNTGITPTFSRGNCESFIDVTFSTQRIAAKIVRWEVLEEESLSNHRFIYFEVEGTTRNRGNEGKTVIRNDWEVFRTIVEWTTEGMEVNKSETTAETCTRVLKDAYTDSQIRRCRGRRAEVPYWWNTEIEVQRTKCLEKRRQLTRANRNNGGRANSAELNEEYRRCKRELRNLIDRSKRKHWRELCDELENYIWGNGYRIAMGRLANQMPTQLSTERKKEIAEKLAAGLMRIMPNIGGPSSGKREILCGVVHSTILYGAPIWCEALRIRRYRIMLEGVQRRMLLRVGSAYRKTSTVALQVITGVIPIDLMVEERRYLYEMGNGQELAIRKAARERTLNLWQRRWELNEEKGQWTKSLIPDLRPWVTCRHRRIDFYISQFLTGHGSFGVYTQKLGISENAFCVYCGEEDSPEHTVLYSHRWVPYRIAIYGELGFQLTAETLVAHMIEDKRQCNTI</sequence>
<gene>
    <name evidence="2" type="ORF">NQ314_018608</name>
</gene>
<reference evidence="2" key="1">
    <citation type="journal article" date="2023" name="Insect Mol. Biol.">
        <title>Genome sequencing provides insights into the evolution of gene families encoding plant cell wall-degrading enzymes in longhorned beetles.</title>
        <authorList>
            <person name="Shin N.R."/>
            <person name="Okamura Y."/>
            <person name="Kirsch R."/>
            <person name="Pauchet Y."/>
        </authorList>
    </citation>
    <scope>NUCLEOTIDE SEQUENCE</scope>
    <source>
        <strain evidence="2">RBIC_L_NR</strain>
    </source>
</reference>
<feature type="non-terminal residue" evidence="2">
    <location>
        <position position="1187"/>
    </location>
</feature>
<accession>A0AAV8WR52</accession>
<feature type="domain" description="Endonuclease/exonuclease/phosphatase" evidence="1">
    <location>
        <begin position="665"/>
        <end position="783"/>
    </location>
</feature>
<organism evidence="2 3">
    <name type="scientific">Rhamnusium bicolor</name>
    <dbReference type="NCBI Taxonomy" id="1586634"/>
    <lineage>
        <taxon>Eukaryota</taxon>
        <taxon>Metazoa</taxon>
        <taxon>Ecdysozoa</taxon>
        <taxon>Arthropoda</taxon>
        <taxon>Hexapoda</taxon>
        <taxon>Insecta</taxon>
        <taxon>Pterygota</taxon>
        <taxon>Neoptera</taxon>
        <taxon>Endopterygota</taxon>
        <taxon>Coleoptera</taxon>
        <taxon>Polyphaga</taxon>
        <taxon>Cucujiformia</taxon>
        <taxon>Chrysomeloidea</taxon>
        <taxon>Cerambycidae</taxon>
        <taxon>Lepturinae</taxon>
        <taxon>Rhagiini</taxon>
        <taxon>Rhamnusium</taxon>
    </lineage>
</organism>
<evidence type="ECO:0000313" key="3">
    <source>
        <dbReference type="Proteomes" id="UP001162156"/>
    </source>
</evidence>
<dbReference type="PANTHER" id="PTHR19446">
    <property type="entry name" value="REVERSE TRANSCRIPTASES"/>
    <property type="match status" value="1"/>
</dbReference>
<proteinExistence type="predicted"/>
<dbReference type="SUPFAM" id="SSF56219">
    <property type="entry name" value="DNase I-like"/>
    <property type="match status" value="2"/>
</dbReference>
<feature type="domain" description="Endonuclease/exonuclease/phosphatase" evidence="1">
    <location>
        <begin position="84"/>
        <end position="201"/>
    </location>
</feature>
<evidence type="ECO:0000313" key="2">
    <source>
        <dbReference type="EMBL" id="KAJ8928755.1"/>
    </source>
</evidence>
<dbReference type="GO" id="GO:0003824">
    <property type="term" value="F:catalytic activity"/>
    <property type="evidence" value="ECO:0007669"/>
    <property type="project" value="InterPro"/>
</dbReference>
<dbReference type="Gene3D" id="3.60.10.10">
    <property type="entry name" value="Endonuclease/exonuclease/phosphatase"/>
    <property type="match status" value="2"/>
</dbReference>
<protein>
    <recommendedName>
        <fullName evidence="1">Endonuclease/exonuclease/phosphatase domain-containing protein</fullName>
    </recommendedName>
</protein>
<dbReference type="Proteomes" id="UP001162156">
    <property type="component" value="Unassembled WGS sequence"/>
</dbReference>
<name>A0AAV8WR52_9CUCU</name>
<comment type="caution">
    <text evidence="2">The sequence shown here is derived from an EMBL/GenBank/DDBJ whole genome shotgun (WGS) entry which is preliminary data.</text>
</comment>
<dbReference type="InterPro" id="IPR036691">
    <property type="entry name" value="Endo/exonu/phosph_ase_sf"/>
</dbReference>
<dbReference type="EMBL" id="JANEYF010005267">
    <property type="protein sequence ID" value="KAJ8928755.1"/>
    <property type="molecule type" value="Genomic_DNA"/>
</dbReference>
<dbReference type="CDD" id="cd09077">
    <property type="entry name" value="R1-I-EN"/>
    <property type="match status" value="2"/>
</dbReference>
<dbReference type="Pfam" id="PF14529">
    <property type="entry name" value="Exo_endo_phos_2"/>
    <property type="match status" value="2"/>
</dbReference>
<evidence type="ECO:0000259" key="1">
    <source>
        <dbReference type="Pfam" id="PF14529"/>
    </source>
</evidence>
<dbReference type="InterPro" id="IPR005135">
    <property type="entry name" value="Endo/exonuclease/phosphatase"/>
</dbReference>
<dbReference type="AlphaFoldDB" id="A0AAV8WR52"/>